<dbReference type="InterPro" id="IPR024207">
    <property type="entry name" value="CotJB_dom"/>
</dbReference>
<dbReference type="Proteomes" id="UP000254051">
    <property type="component" value="Unassembled WGS sequence"/>
</dbReference>
<evidence type="ECO:0000313" key="3">
    <source>
        <dbReference type="Proteomes" id="UP000254051"/>
    </source>
</evidence>
<name>A0A315ZRK0_9FIRM</name>
<keyword evidence="3" id="KW-1185">Reference proteome</keyword>
<reference evidence="3" key="1">
    <citation type="submission" date="2017-07" db="EMBL/GenBank/DDBJ databases">
        <authorList>
            <person name="Varghese N."/>
            <person name="Submissions S."/>
        </authorList>
    </citation>
    <scope>NUCLEOTIDE SEQUENCE [LARGE SCALE GENOMIC DNA]</scope>
    <source>
        <strain evidence="3">NLAE-zl-C134</strain>
    </source>
</reference>
<proteinExistence type="predicted"/>
<gene>
    <name evidence="2" type="ORF">SAMN05216529_11561</name>
</gene>
<dbReference type="AlphaFoldDB" id="A0A315ZRK0"/>
<organism evidence="2 3">
    <name type="scientific">Faecalicatena contorta</name>
    <dbReference type="NCBI Taxonomy" id="39482"/>
    <lineage>
        <taxon>Bacteria</taxon>
        <taxon>Bacillati</taxon>
        <taxon>Bacillota</taxon>
        <taxon>Clostridia</taxon>
        <taxon>Lachnospirales</taxon>
        <taxon>Lachnospiraceae</taxon>
        <taxon>Faecalicatena</taxon>
    </lineage>
</organism>
<evidence type="ECO:0000259" key="1">
    <source>
        <dbReference type="Pfam" id="PF12652"/>
    </source>
</evidence>
<feature type="domain" description="Protein CotJB" evidence="1">
    <location>
        <begin position="70"/>
        <end position="148"/>
    </location>
</feature>
<dbReference type="EMBL" id="UHJJ01000015">
    <property type="protein sequence ID" value="SUQ15705.1"/>
    <property type="molecule type" value="Genomic_DNA"/>
</dbReference>
<dbReference type="OrthoDB" id="9804099at2"/>
<sequence>MSENHLAIANVPIQQWGGLYTQEEALNVGTIFQDLNMPFYAAESVMETTNPIASGMESLGISKEQSDREQLITQINQVSFFLDDLTLYLDTHEKDTEALTLYHKKAQECAELRKQFAQKFYPLTKLCVPYCESGEISFCLQDGPMPWEGACI</sequence>
<dbReference type="Pfam" id="PF12652">
    <property type="entry name" value="CotJB"/>
    <property type="match status" value="1"/>
</dbReference>
<evidence type="ECO:0000313" key="2">
    <source>
        <dbReference type="EMBL" id="SUQ15705.1"/>
    </source>
</evidence>
<dbReference type="Pfam" id="PF11007">
    <property type="entry name" value="CotJA"/>
    <property type="match status" value="1"/>
</dbReference>
<dbReference type="RefSeq" id="WP_109713775.1">
    <property type="nucleotide sequence ID" value="NZ_QGDS01000015.1"/>
</dbReference>
<protein>
    <submittedName>
        <fullName evidence="2">Spore coat associated protein JA (CotJA)</fullName>
    </submittedName>
</protein>
<accession>A0A315ZRK0</accession>
<dbReference type="InterPro" id="IPR020256">
    <property type="entry name" value="Spore_coat_CotJA"/>
</dbReference>